<dbReference type="AlphaFoldDB" id="A0A2K1J9V4"/>
<sequence length="358" mass="40950">MIAKSKSWYICHSSPPLLPGTVGIGLTIPVHYPARDLVKFSIGVRCGYSQKPPDFSVDYDPFEDFFGLGLDMKTRKQAESIDGPQSFQEEFKKNVPCPVCRGRGYILDSPKGPSSCSYCVGKGMVLEDSVWESAWETAQTRSPLRVEDDEVLDRFDPDVPEKTERRVYGPRPEAIRMRISRTMKELEKRTGAFSKRAKRQHQNLTVHSRMVAAIKRAKSTEDARRKISEQQKLFFQNPENRRMRGLQMRGVKFSCRHCGKEGHRRHFCPKLGYVKKSRSYPTRVYRCGLCQQVGHTRRHCPLKDSVQASDPTSLIRRYKPRAKGVKRGTYKCGHCHQTGHSRRTCPKLVKKGVEDAEG</sequence>
<dbReference type="GO" id="GO:0008270">
    <property type="term" value="F:zinc ion binding"/>
    <property type="evidence" value="ECO:0007669"/>
    <property type="project" value="UniProtKB-KW"/>
</dbReference>
<dbReference type="RefSeq" id="XP_024398702.1">
    <property type="nucleotide sequence ID" value="XM_024542934.2"/>
</dbReference>
<gene>
    <name evidence="4" type="primary">LOC112293473</name>
    <name evidence="3" type="ORF">PHYPA_021415</name>
</gene>
<dbReference type="PROSITE" id="PS50158">
    <property type="entry name" value="ZF_CCHC"/>
    <property type="match status" value="1"/>
</dbReference>
<dbReference type="PANTHER" id="PTHR23002">
    <property type="entry name" value="ZINC FINGER CCHC DOMAIN CONTAINING PROTEIN"/>
    <property type="match status" value="1"/>
</dbReference>
<dbReference type="PaxDb" id="3218-PP1S4_356V6.1"/>
<dbReference type="EMBL" id="ABEU02000016">
    <property type="protein sequence ID" value="PNR38304.1"/>
    <property type="molecule type" value="Genomic_DNA"/>
</dbReference>
<dbReference type="EnsemblPlants" id="Pp3c16_24380V3.1">
    <property type="protein sequence ID" value="Pp3c16_24380V3.1"/>
    <property type="gene ID" value="Pp3c16_24380"/>
</dbReference>
<keyword evidence="1" id="KW-0862">Zinc</keyword>
<feature type="domain" description="CCHC-type" evidence="2">
    <location>
        <begin position="255"/>
        <end position="270"/>
    </location>
</feature>
<organism evidence="3">
    <name type="scientific">Physcomitrium patens</name>
    <name type="common">Spreading-leaved earth moss</name>
    <name type="synonym">Physcomitrella patens</name>
    <dbReference type="NCBI Taxonomy" id="3218"/>
    <lineage>
        <taxon>Eukaryota</taxon>
        <taxon>Viridiplantae</taxon>
        <taxon>Streptophyta</taxon>
        <taxon>Embryophyta</taxon>
        <taxon>Bryophyta</taxon>
        <taxon>Bryophytina</taxon>
        <taxon>Bryopsida</taxon>
        <taxon>Funariidae</taxon>
        <taxon>Funariales</taxon>
        <taxon>Funariaceae</taxon>
        <taxon>Physcomitrium</taxon>
    </lineage>
</organism>
<keyword evidence="5" id="KW-1185">Reference proteome</keyword>
<dbReference type="OMA" id="KNCGREG"/>
<evidence type="ECO:0000259" key="2">
    <source>
        <dbReference type="PROSITE" id="PS50158"/>
    </source>
</evidence>
<name>A0A2K1J9V4_PHYPA</name>
<dbReference type="InterPro" id="IPR001878">
    <property type="entry name" value="Znf_CCHC"/>
</dbReference>
<dbReference type="InterPro" id="IPR051714">
    <property type="entry name" value="Znf_CCHC_NABP"/>
</dbReference>
<dbReference type="GO" id="GO:0003727">
    <property type="term" value="F:single-stranded RNA binding"/>
    <property type="evidence" value="ECO:0000318"/>
    <property type="project" value="GO_Central"/>
</dbReference>
<evidence type="ECO:0000256" key="1">
    <source>
        <dbReference type="PROSITE-ProRule" id="PRU00047"/>
    </source>
</evidence>
<dbReference type="Gene3D" id="6.20.20.10">
    <property type="match status" value="1"/>
</dbReference>
<dbReference type="Gramene" id="Pp3c16_24380V3.2">
    <property type="protein sequence ID" value="Pp3c16_24380V3.2"/>
    <property type="gene ID" value="Pp3c16_24380"/>
</dbReference>
<dbReference type="GO" id="GO:2000767">
    <property type="term" value="P:positive regulation of cytoplasmic translation"/>
    <property type="evidence" value="ECO:0000318"/>
    <property type="project" value="GO_Central"/>
</dbReference>
<dbReference type="GO" id="GO:0005737">
    <property type="term" value="C:cytoplasm"/>
    <property type="evidence" value="ECO:0000318"/>
    <property type="project" value="GO_Central"/>
</dbReference>
<reference evidence="3 5" key="2">
    <citation type="journal article" date="2018" name="Plant J.">
        <title>The Physcomitrella patens chromosome-scale assembly reveals moss genome structure and evolution.</title>
        <authorList>
            <person name="Lang D."/>
            <person name="Ullrich K.K."/>
            <person name="Murat F."/>
            <person name="Fuchs J."/>
            <person name="Jenkins J."/>
            <person name="Haas F.B."/>
            <person name="Piednoel M."/>
            <person name="Gundlach H."/>
            <person name="Van Bel M."/>
            <person name="Meyberg R."/>
            <person name="Vives C."/>
            <person name="Morata J."/>
            <person name="Symeonidi A."/>
            <person name="Hiss M."/>
            <person name="Muchero W."/>
            <person name="Kamisugi Y."/>
            <person name="Saleh O."/>
            <person name="Blanc G."/>
            <person name="Decker E.L."/>
            <person name="van Gessel N."/>
            <person name="Grimwood J."/>
            <person name="Hayes R.D."/>
            <person name="Graham S.W."/>
            <person name="Gunter L.E."/>
            <person name="McDaniel S.F."/>
            <person name="Hoernstein S.N.W."/>
            <person name="Larsson A."/>
            <person name="Li F.W."/>
            <person name="Perroud P.F."/>
            <person name="Phillips J."/>
            <person name="Ranjan P."/>
            <person name="Rokshar D.S."/>
            <person name="Rothfels C.J."/>
            <person name="Schneider L."/>
            <person name="Shu S."/>
            <person name="Stevenson D.W."/>
            <person name="Thummler F."/>
            <person name="Tillich M."/>
            <person name="Villarreal Aguilar J.C."/>
            <person name="Widiez T."/>
            <person name="Wong G.K."/>
            <person name="Wymore A."/>
            <person name="Zhang Y."/>
            <person name="Zimmer A.D."/>
            <person name="Quatrano R.S."/>
            <person name="Mayer K.F.X."/>
            <person name="Goodstein D."/>
            <person name="Casacuberta J.M."/>
            <person name="Vandepoele K."/>
            <person name="Reski R."/>
            <person name="Cuming A.C."/>
            <person name="Tuskan G.A."/>
            <person name="Maumus F."/>
            <person name="Salse J."/>
            <person name="Schmutz J."/>
            <person name="Rensing S.A."/>
        </authorList>
    </citation>
    <scope>NUCLEOTIDE SEQUENCE [LARGE SCALE GENOMIC DNA]</scope>
    <source>
        <strain evidence="4 5">cv. Gransden 2004</strain>
    </source>
</reference>
<dbReference type="GeneID" id="112293473"/>
<dbReference type="GO" id="GO:0003729">
    <property type="term" value="F:mRNA binding"/>
    <property type="evidence" value="ECO:0000318"/>
    <property type="project" value="GO_Central"/>
</dbReference>
<dbReference type="OrthoDB" id="8026949at2759"/>
<reference evidence="3 5" key="1">
    <citation type="journal article" date="2008" name="Science">
        <title>The Physcomitrella genome reveals evolutionary insights into the conquest of land by plants.</title>
        <authorList>
            <person name="Rensing S."/>
            <person name="Lang D."/>
            <person name="Zimmer A."/>
            <person name="Terry A."/>
            <person name="Salamov A."/>
            <person name="Shapiro H."/>
            <person name="Nishiyama T."/>
            <person name="Perroud P.-F."/>
            <person name="Lindquist E."/>
            <person name="Kamisugi Y."/>
            <person name="Tanahashi T."/>
            <person name="Sakakibara K."/>
            <person name="Fujita T."/>
            <person name="Oishi K."/>
            <person name="Shin-I T."/>
            <person name="Kuroki Y."/>
            <person name="Toyoda A."/>
            <person name="Suzuki Y."/>
            <person name="Hashimoto A."/>
            <person name="Yamaguchi K."/>
            <person name="Sugano A."/>
            <person name="Kohara Y."/>
            <person name="Fujiyama A."/>
            <person name="Anterola A."/>
            <person name="Aoki S."/>
            <person name="Ashton N."/>
            <person name="Barbazuk W.B."/>
            <person name="Barker E."/>
            <person name="Bennetzen J."/>
            <person name="Bezanilla M."/>
            <person name="Blankenship R."/>
            <person name="Cho S.H."/>
            <person name="Dutcher S."/>
            <person name="Estelle M."/>
            <person name="Fawcett J.A."/>
            <person name="Gundlach H."/>
            <person name="Hanada K."/>
            <person name="Heyl A."/>
            <person name="Hicks K.A."/>
            <person name="Hugh J."/>
            <person name="Lohr M."/>
            <person name="Mayer K."/>
            <person name="Melkozernov A."/>
            <person name="Murata T."/>
            <person name="Nelson D."/>
            <person name="Pils B."/>
            <person name="Prigge M."/>
            <person name="Reiss B."/>
            <person name="Renner T."/>
            <person name="Rombauts S."/>
            <person name="Rushton P."/>
            <person name="Sanderfoot A."/>
            <person name="Schween G."/>
            <person name="Shiu S.-H."/>
            <person name="Stueber K."/>
            <person name="Theodoulou F.L."/>
            <person name="Tu H."/>
            <person name="Van de Peer Y."/>
            <person name="Verrier P.J."/>
            <person name="Waters E."/>
            <person name="Wood A."/>
            <person name="Yang L."/>
            <person name="Cove D."/>
            <person name="Cuming A."/>
            <person name="Hasebe M."/>
            <person name="Lucas S."/>
            <person name="Mishler D.B."/>
            <person name="Reski R."/>
            <person name="Grigoriev I."/>
            <person name="Quatrano R.S."/>
            <person name="Boore J.L."/>
        </authorList>
    </citation>
    <scope>NUCLEOTIDE SEQUENCE [LARGE SCALE GENOMIC DNA]</scope>
    <source>
        <strain evidence="4 5">cv. Gransden 2004</strain>
    </source>
</reference>
<dbReference type="Gene3D" id="4.10.60.10">
    <property type="entry name" value="Zinc finger, CCHC-type"/>
    <property type="match status" value="1"/>
</dbReference>
<dbReference type="Proteomes" id="UP000006727">
    <property type="component" value="Chromosome 16"/>
</dbReference>
<evidence type="ECO:0000313" key="3">
    <source>
        <dbReference type="EMBL" id="PNR38304.1"/>
    </source>
</evidence>
<keyword evidence="1" id="KW-0479">Metal-binding</keyword>
<proteinExistence type="predicted"/>
<dbReference type="InterPro" id="IPR036875">
    <property type="entry name" value="Znf_CCHC_sf"/>
</dbReference>
<evidence type="ECO:0000313" key="5">
    <source>
        <dbReference type="Proteomes" id="UP000006727"/>
    </source>
</evidence>
<dbReference type="EnsemblPlants" id="Pp3c16_24380V3.2">
    <property type="protein sequence ID" value="Pp3c16_24380V3.2"/>
    <property type="gene ID" value="Pp3c16_24380"/>
</dbReference>
<dbReference type="STRING" id="3218.A0A2K1J9V4"/>
<protein>
    <recommendedName>
        <fullName evidence="2">CCHC-type domain-containing protein</fullName>
    </recommendedName>
</protein>
<reference evidence="4" key="3">
    <citation type="submission" date="2020-12" db="UniProtKB">
        <authorList>
            <consortium name="EnsemblPlants"/>
        </authorList>
    </citation>
    <scope>IDENTIFICATION</scope>
</reference>
<keyword evidence="1" id="KW-0863">Zinc-finger</keyword>
<accession>A0A2K1J9V4</accession>
<dbReference type="SMART" id="SM00343">
    <property type="entry name" value="ZnF_C2HC"/>
    <property type="match status" value="3"/>
</dbReference>
<dbReference type="SUPFAM" id="SSF57756">
    <property type="entry name" value="Retrovirus zinc finger-like domains"/>
    <property type="match status" value="1"/>
</dbReference>
<dbReference type="Gramene" id="Pp3c16_24380V3.1">
    <property type="protein sequence ID" value="Pp3c16_24380V3.1"/>
    <property type="gene ID" value="Pp3c16_24380"/>
</dbReference>
<dbReference type="GO" id="GO:0045182">
    <property type="term" value="F:translation regulator activity"/>
    <property type="evidence" value="ECO:0000318"/>
    <property type="project" value="GO_Central"/>
</dbReference>
<evidence type="ECO:0000313" key="4">
    <source>
        <dbReference type="EnsemblPlants" id="Pp3c16_24380V3.1"/>
    </source>
</evidence>